<protein>
    <submittedName>
        <fullName evidence="2">Uncharacterized protein</fullName>
    </submittedName>
</protein>
<evidence type="ECO:0000313" key="3">
    <source>
        <dbReference type="Proteomes" id="UP000324832"/>
    </source>
</evidence>
<dbReference type="EMBL" id="FZQP02000448">
    <property type="protein sequence ID" value="VVC88986.1"/>
    <property type="molecule type" value="Genomic_DNA"/>
</dbReference>
<keyword evidence="3" id="KW-1185">Reference proteome</keyword>
<proteinExistence type="predicted"/>
<dbReference type="Proteomes" id="UP000324832">
    <property type="component" value="Unassembled WGS sequence"/>
</dbReference>
<evidence type="ECO:0000313" key="2">
    <source>
        <dbReference type="EMBL" id="VVC88986.1"/>
    </source>
</evidence>
<feature type="region of interest" description="Disordered" evidence="1">
    <location>
        <begin position="122"/>
        <end position="161"/>
    </location>
</feature>
<accession>A0A5E4PS71</accession>
<gene>
    <name evidence="2" type="ORF">LSINAPIS_LOCUS2225</name>
</gene>
<reference evidence="2 3" key="1">
    <citation type="submission" date="2017-07" db="EMBL/GenBank/DDBJ databases">
        <authorList>
            <person name="Talla V."/>
            <person name="Backstrom N."/>
        </authorList>
    </citation>
    <scope>NUCLEOTIDE SEQUENCE [LARGE SCALE GENOMIC DNA]</scope>
</reference>
<name>A0A5E4PS71_9NEOP</name>
<evidence type="ECO:0000256" key="1">
    <source>
        <dbReference type="SAM" id="MobiDB-lite"/>
    </source>
</evidence>
<organism evidence="2 3">
    <name type="scientific">Leptidea sinapis</name>
    <dbReference type="NCBI Taxonomy" id="189913"/>
    <lineage>
        <taxon>Eukaryota</taxon>
        <taxon>Metazoa</taxon>
        <taxon>Ecdysozoa</taxon>
        <taxon>Arthropoda</taxon>
        <taxon>Hexapoda</taxon>
        <taxon>Insecta</taxon>
        <taxon>Pterygota</taxon>
        <taxon>Neoptera</taxon>
        <taxon>Endopterygota</taxon>
        <taxon>Lepidoptera</taxon>
        <taxon>Glossata</taxon>
        <taxon>Ditrysia</taxon>
        <taxon>Papilionoidea</taxon>
        <taxon>Pieridae</taxon>
        <taxon>Dismorphiinae</taxon>
        <taxon>Leptidea</taxon>
    </lineage>
</organism>
<dbReference type="AlphaFoldDB" id="A0A5E4PS71"/>
<sequence>MMTIDKAGRPPAPRRASTYRSYDELGLIDRGRPLRQRHGGVEDLTMETPRHSRAYARDLDDITIISSEEIQRPKRRTMEGFANGFRRTFSVRSRREAPEGIQMDTLNVTGDESFATVRGAPFGRRRSLSRDRGSSILGRSSSEGDVRMPLPRAPTSNPTPRLHRCLRALGGSWKNLLLCKSS</sequence>